<dbReference type="GeneID" id="108441277"/>
<evidence type="ECO:0000256" key="10">
    <source>
        <dbReference type="ARBA" id="ARBA00029289"/>
    </source>
</evidence>
<evidence type="ECO:0000313" key="15">
    <source>
        <dbReference type="Ensembl" id="ENSPNAP00000011615.1"/>
    </source>
</evidence>
<evidence type="ECO:0000256" key="3">
    <source>
        <dbReference type="ARBA" id="ARBA00022448"/>
    </source>
</evidence>
<comment type="similarity">
    <text evidence="2 12">Belongs to the peptidase C54 family.</text>
</comment>
<evidence type="ECO:0000259" key="14">
    <source>
        <dbReference type="Pfam" id="PF03416"/>
    </source>
</evidence>
<dbReference type="GO" id="GO:0034727">
    <property type="term" value="P:piecemeal microautophagy of the nucleus"/>
    <property type="evidence" value="ECO:0007669"/>
    <property type="project" value="TreeGrafter"/>
</dbReference>
<evidence type="ECO:0000256" key="9">
    <source>
        <dbReference type="ARBA" id="ARBA00023006"/>
    </source>
</evidence>
<keyword evidence="5 12" id="KW-0645">Protease</keyword>
<evidence type="ECO:0000256" key="11">
    <source>
        <dbReference type="ARBA" id="ARBA00029362"/>
    </source>
</evidence>
<dbReference type="Pfam" id="PF03416">
    <property type="entry name" value="Peptidase_C54"/>
    <property type="match status" value="1"/>
</dbReference>
<reference evidence="15" key="2">
    <citation type="submission" date="2025-08" db="UniProtKB">
        <authorList>
            <consortium name="Ensembl"/>
        </authorList>
    </citation>
    <scope>IDENTIFICATION</scope>
</reference>
<organism evidence="15 16">
    <name type="scientific">Pygocentrus nattereri</name>
    <name type="common">Red-bellied piranha</name>
    <dbReference type="NCBI Taxonomy" id="42514"/>
    <lineage>
        <taxon>Eukaryota</taxon>
        <taxon>Metazoa</taxon>
        <taxon>Chordata</taxon>
        <taxon>Craniata</taxon>
        <taxon>Vertebrata</taxon>
        <taxon>Euteleostomi</taxon>
        <taxon>Actinopterygii</taxon>
        <taxon>Neopterygii</taxon>
        <taxon>Teleostei</taxon>
        <taxon>Ostariophysi</taxon>
        <taxon>Characiformes</taxon>
        <taxon>Characoidei</taxon>
        <taxon>Pygocentrus</taxon>
    </lineage>
</organism>
<dbReference type="GO" id="GO:0035973">
    <property type="term" value="P:aggrephagy"/>
    <property type="evidence" value="ECO:0007669"/>
    <property type="project" value="TreeGrafter"/>
</dbReference>
<dbReference type="GO" id="GO:0004197">
    <property type="term" value="F:cysteine-type endopeptidase activity"/>
    <property type="evidence" value="ECO:0007669"/>
    <property type="project" value="TreeGrafter"/>
</dbReference>
<dbReference type="Proteomes" id="UP001501920">
    <property type="component" value="Chromosome 1"/>
</dbReference>
<dbReference type="OrthoDB" id="2960936at2759"/>
<evidence type="ECO:0000256" key="1">
    <source>
        <dbReference type="ARBA" id="ARBA00004496"/>
    </source>
</evidence>
<keyword evidence="16" id="KW-1185">Reference proteome</keyword>
<comment type="subcellular location">
    <subcellularLocation>
        <location evidence="1 12">Cytoplasm</location>
    </subcellularLocation>
</comment>
<dbReference type="InterPro" id="IPR005078">
    <property type="entry name" value="Peptidase_C54"/>
</dbReference>
<reference evidence="15 16" key="1">
    <citation type="submission" date="2020-10" db="EMBL/GenBank/DDBJ databases">
        <title>Pygocentrus nattereri (red-bellied piranha) genome, fPygNat1, primary haplotype.</title>
        <authorList>
            <person name="Myers G."/>
            <person name="Meyer A."/>
            <person name="Karagic N."/>
            <person name="Pippel M."/>
            <person name="Winkler S."/>
            <person name="Tracey A."/>
            <person name="Wood J."/>
            <person name="Formenti G."/>
            <person name="Howe K."/>
            <person name="Fedrigo O."/>
            <person name="Jarvis E.D."/>
        </authorList>
    </citation>
    <scope>NUCLEOTIDE SEQUENCE [LARGE SCALE GENOMIC DNA]</scope>
</reference>
<dbReference type="GO" id="GO:0000045">
    <property type="term" value="P:autophagosome assembly"/>
    <property type="evidence" value="ECO:0007669"/>
    <property type="project" value="TreeGrafter"/>
</dbReference>
<dbReference type="GO" id="GO:0000423">
    <property type="term" value="P:mitophagy"/>
    <property type="evidence" value="ECO:0007669"/>
    <property type="project" value="TreeGrafter"/>
</dbReference>
<evidence type="ECO:0000256" key="7">
    <source>
        <dbReference type="ARBA" id="ARBA00022807"/>
    </source>
</evidence>
<evidence type="ECO:0000256" key="4">
    <source>
        <dbReference type="ARBA" id="ARBA00022490"/>
    </source>
</evidence>
<keyword evidence="3" id="KW-0813">Transport</keyword>
<dbReference type="OMA" id="SFHRMDP"/>
<sequence>MSAGWSDDADPPDDLASFEVLSNPGPSDLNEYPQHMEAAQDKAKLKRRLMSAWNNVKYGGWSLKSKPHLSKTSPVCLLGHTYQLSSEGEREQFRRAFSSLLWMTYRKGFAPVGGSSLTSDSGWGCMLRTAQMLLAQGLLIHLMPEGWTWPGACHQTKDDLDVKAPQQSGRRSDLGKLWRRRSVGSTLDNVEDTEDSKHRHLVAWFGDTPSAPFSLHQLVELGKTSGKRAGDWYGPSIAAHILRKAVAASEVPNLAVYVAQDCTVYVGDVVRLCEEPQSQCNTSIIILVPVRLGGDTFNPAYVECVKKLLQLKCCIGIIGGKPKHSLYFVGFQDDKLLYLDPHLCQAAVDVSQANFPLESFHCKAARKMSFHRMDPSCTLGFYARNRKDFDSLRTEITTALTSSLETYPIFTFVEGNGQDEHEEEVFTSESVAHIVAKDKRKRSNKRSSVDDFVML</sequence>
<dbReference type="EC" id="3.4.22.-" evidence="12"/>
<evidence type="ECO:0000256" key="6">
    <source>
        <dbReference type="ARBA" id="ARBA00022801"/>
    </source>
</evidence>
<dbReference type="Ensembl" id="ENSPNAT00000018625.2">
    <property type="protein sequence ID" value="ENSPNAP00000011615.1"/>
    <property type="gene ID" value="ENSPNAG00000005331.2"/>
</dbReference>
<evidence type="ECO:0000256" key="12">
    <source>
        <dbReference type="RuleBase" id="RU363115"/>
    </source>
</evidence>
<dbReference type="SUPFAM" id="SSF54001">
    <property type="entry name" value="Cysteine proteinases"/>
    <property type="match status" value="1"/>
</dbReference>
<keyword evidence="9 12" id="KW-0072">Autophagy</keyword>
<dbReference type="GO" id="GO:0019786">
    <property type="term" value="F:protein-phosphatidylethanolamide deconjugating activity"/>
    <property type="evidence" value="ECO:0007669"/>
    <property type="project" value="InterPro"/>
</dbReference>
<comment type="catalytic activity">
    <reaction evidence="11">
        <text>[protein]-C-terminal L-amino acid-glycyl-phosphatidylethanolamide + H2O = [protein]-C-terminal L-amino acid-glycine + a 1,2-diacyl-sn-glycero-3-phosphoethanolamine</text>
        <dbReference type="Rhea" id="RHEA:67548"/>
        <dbReference type="Rhea" id="RHEA-COMP:17323"/>
        <dbReference type="Rhea" id="RHEA-COMP:17324"/>
        <dbReference type="ChEBI" id="CHEBI:15377"/>
        <dbReference type="ChEBI" id="CHEBI:64612"/>
        <dbReference type="ChEBI" id="CHEBI:172940"/>
        <dbReference type="ChEBI" id="CHEBI:172941"/>
    </reaction>
    <physiologicalReaction direction="left-to-right" evidence="11">
        <dbReference type="Rhea" id="RHEA:67549"/>
    </physiologicalReaction>
</comment>
<proteinExistence type="inferred from homology"/>
<keyword evidence="8 12" id="KW-0653">Protein transport</keyword>
<dbReference type="GO" id="GO:0015031">
    <property type="term" value="P:protein transport"/>
    <property type="evidence" value="ECO:0007669"/>
    <property type="project" value="UniProtKB-KW"/>
</dbReference>
<evidence type="ECO:0000256" key="8">
    <source>
        <dbReference type="ARBA" id="ARBA00022927"/>
    </source>
</evidence>
<reference evidence="15" key="3">
    <citation type="submission" date="2025-09" db="UniProtKB">
        <authorList>
            <consortium name="Ensembl"/>
        </authorList>
    </citation>
    <scope>IDENTIFICATION</scope>
</reference>
<evidence type="ECO:0000256" key="13">
    <source>
        <dbReference type="SAM" id="MobiDB-lite"/>
    </source>
</evidence>
<dbReference type="STRING" id="42514.ENSPNAP00000011615"/>
<keyword evidence="7" id="KW-0788">Thiol protease</keyword>
<dbReference type="InterPro" id="IPR046792">
    <property type="entry name" value="Peptidase_C54_cat"/>
</dbReference>
<dbReference type="GO" id="GO:0016485">
    <property type="term" value="P:protein processing"/>
    <property type="evidence" value="ECO:0007669"/>
    <property type="project" value="TreeGrafter"/>
</dbReference>
<keyword evidence="6 12" id="KW-0378">Hydrolase</keyword>
<comment type="catalytic activity">
    <reaction evidence="10">
        <text>[protein]-C-terminal L-amino acid-glycyl-phosphatidylserine + H2O = [protein]-C-terminal L-amino acid-glycine + a 1,2-diacyl-sn-glycero-3-phospho-L-serine</text>
        <dbReference type="Rhea" id="RHEA:67576"/>
        <dbReference type="Rhea" id="RHEA-COMP:17324"/>
        <dbReference type="Rhea" id="RHEA-COMP:17326"/>
        <dbReference type="ChEBI" id="CHEBI:15377"/>
        <dbReference type="ChEBI" id="CHEBI:57262"/>
        <dbReference type="ChEBI" id="CHEBI:172940"/>
        <dbReference type="ChEBI" id="CHEBI:172942"/>
    </reaction>
    <physiologicalReaction direction="left-to-right" evidence="10">
        <dbReference type="Rhea" id="RHEA:67577"/>
    </physiologicalReaction>
</comment>
<dbReference type="AlphaFoldDB" id="A0A3B4CJS3"/>
<evidence type="ECO:0000256" key="2">
    <source>
        <dbReference type="ARBA" id="ARBA00010958"/>
    </source>
</evidence>
<evidence type="ECO:0000256" key="5">
    <source>
        <dbReference type="ARBA" id="ARBA00022670"/>
    </source>
</evidence>
<keyword evidence="4 12" id="KW-0963">Cytoplasm</keyword>
<evidence type="ECO:0000313" key="16">
    <source>
        <dbReference type="Proteomes" id="UP001501920"/>
    </source>
</evidence>
<feature type="region of interest" description="Disordered" evidence="13">
    <location>
        <begin position="1"/>
        <end position="32"/>
    </location>
</feature>
<dbReference type="InterPro" id="IPR038765">
    <property type="entry name" value="Papain-like_cys_pep_sf"/>
</dbReference>
<dbReference type="GeneTree" id="ENSGT00530000063000"/>
<dbReference type="PANTHER" id="PTHR22624:SF36">
    <property type="entry name" value="CYSTEINE PROTEASE ATG4D"/>
    <property type="match status" value="1"/>
</dbReference>
<comment type="function">
    <text evidence="12">Cysteine protease that plays a key role in autophagy by mediating both proteolytic activation and delipidation of ATG8 family proteins.</text>
</comment>
<protein>
    <recommendedName>
        <fullName evidence="12">Cysteine protease</fullName>
        <ecNumber evidence="12">3.4.22.-</ecNumber>
    </recommendedName>
</protein>
<name>A0A3B4CJS3_PYGNA</name>
<dbReference type="RefSeq" id="XP_017576202.1">
    <property type="nucleotide sequence ID" value="XM_017720713.2"/>
</dbReference>
<feature type="domain" description="Peptidase C54 catalytic" evidence="14">
    <location>
        <begin position="91"/>
        <end position="393"/>
    </location>
</feature>
<accession>A0A3B4CJS3</accession>
<dbReference type="PANTHER" id="PTHR22624">
    <property type="entry name" value="CYSTEINE PROTEASE ATG4"/>
    <property type="match status" value="1"/>
</dbReference>
<dbReference type="GO" id="GO:0005737">
    <property type="term" value="C:cytoplasm"/>
    <property type="evidence" value="ECO:0007669"/>
    <property type="project" value="UniProtKB-SubCell"/>
</dbReference>